<dbReference type="EMBL" id="RJVG01000003">
    <property type="protein sequence ID" value="ROR29211.1"/>
    <property type="molecule type" value="Genomic_DNA"/>
</dbReference>
<name>A0A3N1XST9_9FIRM</name>
<keyword evidence="1" id="KW-1133">Transmembrane helix</keyword>
<dbReference type="AlphaFoldDB" id="A0A3N1XST9"/>
<proteinExistence type="predicted"/>
<feature type="transmembrane region" description="Helical" evidence="1">
    <location>
        <begin position="114"/>
        <end position="133"/>
    </location>
</feature>
<evidence type="ECO:0000313" key="2">
    <source>
        <dbReference type="EMBL" id="ROR29211.1"/>
    </source>
</evidence>
<comment type="caution">
    <text evidence="2">The sequence shown here is derived from an EMBL/GenBank/DDBJ whole genome shotgun (WGS) entry which is preliminary data.</text>
</comment>
<keyword evidence="1" id="KW-0812">Transmembrane</keyword>
<feature type="transmembrane region" description="Helical" evidence="1">
    <location>
        <begin position="34"/>
        <end position="51"/>
    </location>
</feature>
<reference evidence="2 3" key="1">
    <citation type="submission" date="2018-11" db="EMBL/GenBank/DDBJ databases">
        <title>Genomic Encyclopedia of Type Strains, Phase IV (KMG-IV): sequencing the most valuable type-strain genomes for metagenomic binning, comparative biology and taxonomic classification.</title>
        <authorList>
            <person name="Goeker M."/>
        </authorList>
    </citation>
    <scope>NUCLEOTIDE SEQUENCE [LARGE SCALE GENOMIC DNA]</scope>
    <source>
        <strain evidence="2 3">DSM 26537</strain>
    </source>
</reference>
<evidence type="ECO:0000256" key="1">
    <source>
        <dbReference type="SAM" id="Phobius"/>
    </source>
</evidence>
<protein>
    <submittedName>
        <fullName evidence="2">Uncharacterized protein</fullName>
    </submittedName>
</protein>
<dbReference type="Proteomes" id="UP000273083">
    <property type="component" value="Unassembled WGS sequence"/>
</dbReference>
<sequence>MNEKTNLKLYNVIFPIWLLWLFPMTWLVILPSNFLIDTIVVLITLKVLKLSGQGIYKKIIFKVWGFGFLSDFIGTFIMFSPSLIDGFLDYESPMGKWWYENLTNAVSYNPFESIFSFLWVTFAIIITSLFIYIFNYKISLRKVEIENALKKKIALSIAIFTAPFFFYLPTKWFY</sequence>
<keyword evidence="3" id="KW-1185">Reference proteome</keyword>
<gene>
    <name evidence="2" type="ORF">EDD66_103147</name>
</gene>
<dbReference type="RefSeq" id="WP_123608663.1">
    <property type="nucleotide sequence ID" value="NZ_RJVG01000003.1"/>
</dbReference>
<feature type="transmembrane region" description="Helical" evidence="1">
    <location>
        <begin position="63"/>
        <end position="84"/>
    </location>
</feature>
<evidence type="ECO:0000313" key="3">
    <source>
        <dbReference type="Proteomes" id="UP000273083"/>
    </source>
</evidence>
<keyword evidence="1" id="KW-0472">Membrane</keyword>
<accession>A0A3N1XST9</accession>
<feature type="transmembrane region" description="Helical" evidence="1">
    <location>
        <begin position="9"/>
        <end position="28"/>
    </location>
</feature>
<feature type="transmembrane region" description="Helical" evidence="1">
    <location>
        <begin position="153"/>
        <end position="170"/>
    </location>
</feature>
<organism evidence="2 3">
    <name type="scientific">Mobilisporobacter senegalensis</name>
    <dbReference type="NCBI Taxonomy" id="1329262"/>
    <lineage>
        <taxon>Bacteria</taxon>
        <taxon>Bacillati</taxon>
        <taxon>Bacillota</taxon>
        <taxon>Clostridia</taxon>
        <taxon>Lachnospirales</taxon>
        <taxon>Lachnospiraceae</taxon>
        <taxon>Mobilisporobacter</taxon>
    </lineage>
</organism>
<dbReference type="OrthoDB" id="2085510at2"/>